<name>A0ABW7YX71_9ACTN</name>
<evidence type="ECO:0000313" key="2">
    <source>
        <dbReference type="EMBL" id="MFI6500530.1"/>
    </source>
</evidence>
<dbReference type="InterPro" id="IPR034660">
    <property type="entry name" value="DinB/YfiT-like"/>
</dbReference>
<sequence length="210" mass="22420">MIRQDFLASARAAADLLRAPEVAAAWTAPSALPEFSVRGLSGHLAFQILAVRQALADPIPEEETVDLSAHYDRAGWIDASLDDPVNVRIRDGGEQVAADGAGALLETLDAAIEDLAKTLPEAPNRPVRLPFWGPWSVALDDLLVTRMMEVAVHNDDLAVSVGVPAPPLPGSAMEAVLDLLTRLAVRRHGATEVMRALTRAERAPANITAF</sequence>
<proteinExistence type="predicted"/>
<protein>
    <submittedName>
        <fullName evidence="2">Maleylpyruvate isomerase N-terminal domain-containing protein</fullName>
    </submittedName>
</protein>
<dbReference type="Proteomes" id="UP001612741">
    <property type="component" value="Unassembled WGS sequence"/>
</dbReference>
<dbReference type="Gene3D" id="1.20.120.450">
    <property type="entry name" value="dinb family like domain"/>
    <property type="match status" value="1"/>
</dbReference>
<feature type="domain" description="Mycothiol-dependent maleylpyruvate isomerase metal-binding" evidence="1">
    <location>
        <begin position="8"/>
        <end position="158"/>
    </location>
</feature>
<dbReference type="EMBL" id="JBITGY010000006">
    <property type="protein sequence ID" value="MFI6500530.1"/>
    <property type="molecule type" value="Genomic_DNA"/>
</dbReference>
<comment type="caution">
    <text evidence="2">The sequence shown here is derived from an EMBL/GenBank/DDBJ whole genome shotgun (WGS) entry which is preliminary data.</text>
</comment>
<organism evidence="2 3">
    <name type="scientific">Nonomuraea typhae</name>
    <dbReference type="NCBI Taxonomy" id="2603600"/>
    <lineage>
        <taxon>Bacteria</taxon>
        <taxon>Bacillati</taxon>
        <taxon>Actinomycetota</taxon>
        <taxon>Actinomycetes</taxon>
        <taxon>Streptosporangiales</taxon>
        <taxon>Streptosporangiaceae</taxon>
        <taxon>Nonomuraea</taxon>
    </lineage>
</organism>
<dbReference type="InterPro" id="IPR024344">
    <property type="entry name" value="MDMPI_metal-binding"/>
</dbReference>
<keyword evidence="2" id="KW-0413">Isomerase</keyword>
<evidence type="ECO:0000313" key="3">
    <source>
        <dbReference type="Proteomes" id="UP001612741"/>
    </source>
</evidence>
<dbReference type="Pfam" id="PF11716">
    <property type="entry name" value="MDMPI_N"/>
    <property type="match status" value="1"/>
</dbReference>
<reference evidence="2 3" key="1">
    <citation type="submission" date="2024-10" db="EMBL/GenBank/DDBJ databases">
        <title>The Natural Products Discovery Center: Release of the First 8490 Sequenced Strains for Exploring Actinobacteria Biosynthetic Diversity.</title>
        <authorList>
            <person name="Kalkreuter E."/>
            <person name="Kautsar S.A."/>
            <person name="Yang D."/>
            <person name="Bader C.D."/>
            <person name="Teijaro C.N."/>
            <person name="Fluegel L."/>
            <person name="Davis C.M."/>
            <person name="Simpson J.R."/>
            <person name="Lauterbach L."/>
            <person name="Steele A.D."/>
            <person name="Gui C."/>
            <person name="Meng S."/>
            <person name="Li G."/>
            <person name="Viehrig K."/>
            <person name="Ye F."/>
            <person name="Su P."/>
            <person name="Kiefer A.F."/>
            <person name="Nichols A."/>
            <person name="Cepeda A.J."/>
            <person name="Yan W."/>
            <person name="Fan B."/>
            <person name="Jiang Y."/>
            <person name="Adhikari A."/>
            <person name="Zheng C.-J."/>
            <person name="Schuster L."/>
            <person name="Cowan T.M."/>
            <person name="Smanski M.J."/>
            <person name="Chevrette M.G."/>
            <person name="De Carvalho L.P.S."/>
            <person name="Shen B."/>
        </authorList>
    </citation>
    <scope>NUCLEOTIDE SEQUENCE [LARGE SCALE GENOMIC DNA]</scope>
    <source>
        <strain evidence="2 3">NPDC050545</strain>
    </source>
</reference>
<dbReference type="SUPFAM" id="SSF109854">
    <property type="entry name" value="DinB/YfiT-like putative metalloenzymes"/>
    <property type="match status" value="1"/>
</dbReference>
<dbReference type="GO" id="GO:0016853">
    <property type="term" value="F:isomerase activity"/>
    <property type="evidence" value="ECO:0007669"/>
    <property type="project" value="UniProtKB-KW"/>
</dbReference>
<dbReference type="RefSeq" id="WP_397084484.1">
    <property type="nucleotide sequence ID" value="NZ_JBITGY010000006.1"/>
</dbReference>
<accession>A0ABW7YX71</accession>
<keyword evidence="3" id="KW-1185">Reference proteome</keyword>
<gene>
    <name evidence="2" type="ORF">ACIBG2_24350</name>
</gene>
<evidence type="ECO:0000259" key="1">
    <source>
        <dbReference type="Pfam" id="PF11716"/>
    </source>
</evidence>